<dbReference type="AlphaFoldDB" id="A0A2P8H735"/>
<dbReference type="GO" id="GO:0009245">
    <property type="term" value="P:lipid A biosynthetic process"/>
    <property type="evidence" value="ECO:0007669"/>
    <property type="project" value="TreeGrafter"/>
</dbReference>
<dbReference type="GO" id="GO:0016020">
    <property type="term" value="C:membrane"/>
    <property type="evidence" value="ECO:0007669"/>
    <property type="project" value="GOC"/>
</dbReference>
<protein>
    <submittedName>
        <fullName evidence="2">Putative MPP superfamily phosphohydrolase</fullName>
    </submittedName>
</protein>
<dbReference type="SUPFAM" id="SSF56300">
    <property type="entry name" value="Metallo-dependent phosphatases"/>
    <property type="match status" value="1"/>
</dbReference>
<dbReference type="PANTHER" id="PTHR31302">
    <property type="entry name" value="TRANSMEMBRANE PROTEIN WITH METALLOPHOSPHOESTERASE DOMAIN-RELATED"/>
    <property type="match status" value="1"/>
</dbReference>
<dbReference type="Gene3D" id="3.60.21.10">
    <property type="match status" value="1"/>
</dbReference>
<evidence type="ECO:0000313" key="3">
    <source>
        <dbReference type="Proteomes" id="UP000242682"/>
    </source>
</evidence>
<dbReference type="PANTHER" id="PTHR31302:SF32">
    <property type="entry name" value="PHOSPHOESTERASE"/>
    <property type="match status" value="1"/>
</dbReference>
<evidence type="ECO:0000313" key="2">
    <source>
        <dbReference type="EMBL" id="PSL41994.1"/>
    </source>
</evidence>
<accession>A0A2P8H735</accession>
<dbReference type="RefSeq" id="WP_106531793.1">
    <property type="nucleotide sequence ID" value="NZ_PYAT01000001.1"/>
</dbReference>
<feature type="domain" description="Calcineurin-like phosphoesterase" evidence="1">
    <location>
        <begin position="45"/>
        <end position="195"/>
    </location>
</feature>
<keyword evidence="2" id="KW-0378">Hydrolase</keyword>
<sequence length="255" mass="28699">MKGMVKAGGAALALLLYMYKNAFAHNLRRQAVRLDAEVQFRPFNLLFIADIHRRKLSPEMLEVPVDIVVIGGDLAERGVSLKQVAENLKLLVNKAPVYFVWGNNDREVKARNLRKLFAHYGIKPMDNESVSLFGNPHLKLVGVNYLALENDGLDRAFSEVKKEDTVIFVSHSPFIFKRVKKKYPVDFLMAGHTHGGQIRLGKLGIYRKGALKIKGGKPELVTNGFGTTSLPLRLGAPAEYHLLTIQPKRRDWRNS</sequence>
<reference evidence="2 3" key="1">
    <citation type="submission" date="2018-03" db="EMBL/GenBank/DDBJ databases">
        <title>Genomic Encyclopedia of Type Strains, Phase III (KMG-III): the genomes of soil and plant-associated and newly described type strains.</title>
        <authorList>
            <person name="Whitman W."/>
        </authorList>
    </citation>
    <scope>NUCLEOTIDE SEQUENCE [LARGE SCALE GENOMIC DNA]</scope>
    <source>
        <strain evidence="2 3">CGMCC 1.12259</strain>
    </source>
</reference>
<dbReference type="InterPro" id="IPR004843">
    <property type="entry name" value="Calcineurin-like_PHP"/>
</dbReference>
<dbReference type="EMBL" id="PYAT01000001">
    <property type="protein sequence ID" value="PSL41994.1"/>
    <property type="molecule type" value="Genomic_DNA"/>
</dbReference>
<dbReference type="GO" id="GO:0008758">
    <property type="term" value="F:UDP-2,3-diacylglucosamine hydrolase activity"/>
    <property type="evidence" value="ECO:0007669"/>
    <property type="project" value="TreeGrafter"/>
</dbReference>
<comment type="caution">
    <text evidence="2">The sequence shown here is derived from an EMBL/GenBank/DDBJ whole genome shotgun (WGS) entry which is preliminary data.</text>
</comment>
<organism evidence="2 3">
    <name type="scientific">Planomicrobium soli</name>
    <dbReference type="NCBI Taxonomy" id="1176648"/>
    <lineage>
        <taxon>Bacteria</taxon>
        <taxon>Bacillati</taxon>
        <taxon>Bacillota</taxon>
        <taxon>Bacilli</taxon>
        <taxon>Bacillales</taxon>
        <taxon>Caryophanaceae</taxon>
        <taxon>Planomicrobium</taxon>
    </lineage>
</organism>
<dbReference type="InterPro" id="IPR051158">
    <property type="entry name" value="Metallophosphoesterase_sf"/>
</dbReference>
<keyword evidence="3" id="KW-1185">Reference proteome</keyword>
<gene>
    <name evidence="2" type="ORF">B0H99_101241</name>
</gene>
<dbReference type="Proteomes" id="UP000242682">
    <property type="component" value="Unassembled WGS sequence"/>
</dbReference>
<proteinExistence type="predicted"/>
<name>A0A2P8H735_9BACL</name>
<dbReference type="InterPro" id="IPR029052">
    <property type="entry name" value="Metallo-depent_PP-like"/>
</dbReference>
<dbReference type="OrthoDB" id="9780884at2"/>
<evidence type="ECO:0000259" key="1">
    <source>
        <dbReference type="Pfam" id="PF00149"/>
    </source>
</evidence>
<dbReference type="Pfam" id="PF00149">
    <property type="entry name" value="Metallophos"/>
    <property type="match status" value="1"/>
</dbReference>